<dbReference type="PANTHER" id="PTHR40094">
    <property type="entry name" value="ALPHA-2-MACROGLOBULIN HOMOLOG"/>
    <property type="match status" value="1"/>
</dbReference>
<proteinExistence type="predicted"/>
<accession>J9GFU3</accession>
<dbReference type="EMBL" id="AMCI01001217">
    <property type="protein sequence ID" value="EJX06242.1"/>
    <property type="molecule type" value="Genomic_DNA"/>
</dbReference>
<gene>
    <name evidence="2" type="ORF">EVA_05632</name>
</gene>
<name>J9GFU3_9ZZZZ</name>
<reference evidence="2" key="1">
    <citation type="journal article" date="2012" name="PLoS ONE">
        <title>Gene sets for utilization of primary and secondary nutrition supplies in the distal gut of endangered iberian lynx.</title>
        <authorList>
            <person name="Alcaide M."/>
            <person name="Messina E."/>
            <person name="Richter M."/>
            <person name="Bargiela R."/>
            <person name="Peplies J."/>
            <person name="Huws S.A."/>
            <person name="Newbold C.J."/>
            <person name="Golyshin P.N."/>
            <person name="Simon M.A."/>
            <person name="Lopez G."/>
            <person name="Yakimov M.M."/>
            <person name="Ferrer M."/>
        </authorList>
    </citation>
    <scope>NUCLEOTIDE SEQUENCE</scope>
</reference>
<dbReference type="Pfam" id="PF01835">
    <property type="entry name" value="MG2"/>
    <property type="match status" value="1"/>
</dbReference>
<sequence>MNIRLICMVLMCLLGVISPMQAQTFEQLWKQVEQAQKKGLPLSAIRITEQIFSKGEKEKKAPQMLKAYVWRMQLQGVLTPDSFYVDLKGLEQWALRSNDGVERAVLHSLLAGYYADYADYNNYLLSRRTNIEGEDFSDDIREWTAGQFALKVRSHVQAALADSLLLLTSSSRSYVPWTVLGESSEYYHHDWYHLLASRALHSLQQMLDVERLQQTEAVYPFGFKKEIDRLYQSVLAAYQAKGMKAACLLLNLQYVEWKRSNDMYAPLNFLPKGLLGLAQDPYLADLNRLRAEFQSEDVCAEVYRAQASYALSKRQPFAAKQIAEEAIQRYPHYERINELKNLLKDIEKPHFYVSVSEEAYPESEVSLSVNHKNVDGFTVKVLSDKKVVAQQEYALVRPKDYLAQDTVVKFRMPVCGVYKMVVFPHPQAKENAEAQLLVSRMKLLTAFLSQNQCEVLTLDRKSGLPIVGAEVTLYDKDKQPSAVFTSNEQGRVVFPWKDCYHWVKASKGEDKGMDFMSVSRGRGGFSYVRGYEPQEEMTLLTDRSLYRPGQTVYVKGIAYQQLADTAHVQVGKSYTLTLWDANRQEVARQEVRTNDFGSFATTFTLPSACLNGDFMIRADRFITSIRVEEYKRPTFDVTFNPPSTDYRIGDQVQLSGSIRSFSGAQLADVPVKYTVQRVEYAYWRPMDSKQIASGEVKADDNGQFVVPVSLEGEDCNSQHESVYYHYQVEATVTSVAGETQSAMYSLAAGYRSLVLQTDLKKRTLKENLSGVNGKKTVVFKVHNLNGQPVSVTGEYAVFQAHPETFEVSGDCPLLTGAFTSNQQTVVDWQSLPSGAYVLKASVCDAKGQEVKCEDYTVLFSLSDSCPPVPTKSWLYEHHTEFDEQHPAVFYYGTSEKDAYVLMHVFSGQRLIETKTFHLSDTIQCFTYPYQEEYGDGLLVSMVMVKDGVVYRENVELKKRMPAKTLKMKWTVFRDKLRPGQQEEWKLTLYTPQGRTADAEMLGLMYDASLDKLWKRSQSFRPYYFRRLPFFYWNADYQGETRYSFWWDVDYLRVPALMYDHFASSLFRFAEWREAVIVGFNANPRKLTTGAVPTMSMKSRNGVDGATAELKYVPVQVSDQELTDVVFESESIPIGAGSSIEEGETSDAHLSESADNLRSILTETAFFYPQLHTNEQGEVVLSFTMPESLTRWKFCGYAHTKGMLTGMVEEEVTTSKEFMLTPNLPRFVREGDETTVAAAVSNQTGVAQRGTVRFVLFDPLTEKVIHSQKQSFAVEAGKQASVVFRFTATDKYGLLGCRLVADSDQFSDGEQQLLPVLSSKMHVVEALPMPIRGEESRTFSLQSLFNQHSSSAVNRHLTVEFTGNPAWYAVQALPSLAMPAEQNAISWATAYYANALAAYILNSQPRVKAVLDNWKLQGGTKETLWSNLQKNQDLKNLLLAESPWVLEAQTEAQQKERLATLLDLNHVRNQHITALTHLQELQHADGAWSWFKGMQGSPTVTLYIAELNARLALLTGQSLSGEALQLQQKALLYLHQTVLKEYTDWQKARQRGVKASGLSMFSLRYLYVVALTGTPVPETNKEAYTYYLSQVKELLPSASMSAKAMAAVVLEKNGQSREAAAFVASLKEHLTQTDEQGLFFAFNEMPIVWGEWPVRVHVDVMEALATVGGHAEELEEMKMWLLKQKQTQLWNSPISTADAVYALLMNGTNLLDGQGNVRMEIGNEVLHTAPDGQEAAYGLGYVKQDYTQKTVVNAQNIRVEKATPGVAWGAVYASYDTPVNDVKQQTGGWQVEKKWYVEHTEGKATKLLPLDEDRSLKVGDKVVVRITVRTDRVTDFVQLKDQRAACLEPLESLSGYHWNEGMGYYVDIKDASTHYFFDTLGKGVFVLESVYRVSRTGVYEGGVVSIQSAYAPEYASHSDSRKVVVEK</sequence>
<dbReference type="InterPro" id="IPR002890">
    <property type="entry name" value="MG2"/>
</dbReference>
<evidence type="ECO:0000313" key="2">
    <source>
        <dbReference type="EMBL" id="EJX06242.1"/>
    </source>
</evidence>
<dbReference type="Gene3D" id="1.50.10.20">
    <property type="match status" value="1"/>
</dbReference>
<dbReference type="PANTHER" id="PTHR40094:SF1">
    <property type="entry name" value="UBIQUITIN DOMAIN-CONTAINING PROTEIN"/>
    <property type="match status" value="1"/>
</dbReference>
<evidence type="ECO:0000259" key="1">
    <source>
        <dbReference type="SMART" id="SM01360"/>
    </source>
</evidence>
<dbReference type="InterPro" id="IPR001599">
    <property type="entry name" value="Macroglobln_a2"/>
</dbReference>
<dbReference type="Pfam" id="PF00207">
    <property type="entry name" value="A2M"/>
    <property type="match status" value="1"/>
</dbReference>
<feature type="domain" description="Alpha-2-macroglobulin" evidence="1">
    <location>
        <begin position="1163"/>
        <end position="1253"/>
    </location>
</feature>
<dbReference type="InterPro" id="IPR008930">
    <property type="entry name" value="Terpenoid_cyclase/PrenylTrfase"/>
</dbReference>
<organism evidence="2">
    <name type="scientific">gut metagenome</name>
    <dbReference type="NCBI Taxonomy" id="749906"/>
    <lineage>
        <taxon>unclassified sequences</taxon>
        <taxon>metagenomes</taxon>
        <taxon>organismal metagenomes</taxon>
    </lineage>
</organism>
<dbReference type="SMART" id="SM01360">
    <property type="entry name" value="A2M"/>
    <property type="match status" value="1"/>
</dbReference>
<dbReference type="InterPro" id="IPR041246">
    <property type="entry name" value="Bact_MG10"/>
</dbReference>
<dbReference type="InterPro" id="IPR051802">
    <property type="entry name" value="YfhM-like"/>
</dbReference>
<dbReference type="SUPFAM" id="SSF48239">
    <property type="entry name" value="Terpenoid cyclases/Protein prenyltransferases"/>
    <property type="match status" value="1"/>
</dbReference>
<protein>
    <submittedName>
        <fullName evidence="2">Alpha-2-macroglobulin family protein</fullName>
    </submittedName>
</protein>
<dbReference type="Gene3D" id="2.60.40.1930">
    <property type="match status" value="1"/>
</dbReference>
<dbReference type="GO" id="GO:0004866">
    <property type="term" value="F:endopeptidase inhibitor activity"/>
    <property type="evidence" value="ECO:0007669"/>
    <property type="project" value="InterPro"/>
</dbReference>
<dbReference type="Pfam" id="PF17973">
    <property type="entry name" value="bMG10"/>
    <property type="match status" value="1"/>
</dbReference>
<comment type="caution">
    <text evidence="2">The sequence shown here is derived from an EMBL/GenBank/DDBJ whole genome shotgun (WGS) entry which is preliminary data.</text>
</comment>